<keyword evidence="1" id="KW-1133">Transmembrane helix</keyword>
<keyword evidence="1" id="KW-0472">Membrane</keyword>
<name>A0A072VHH9_MEDTR</name>
<organism evidence="3 5">
    <name type="scientific">Medicago truncatula</name>
    <name type="common">Barrel medic</name>
    <name type="synonym">Medicago tribuloides</name>
    <dbReference type="NCBI Taxonomy" id="3880"/>
    <lineage>
        <taxon>Eukaryota</taxon>
        <taxon>Viridiplantae</taxon>
        <taxon>Streptophyta</taxon>
        <taxon>Embryophyta</taxon>
        <taxon>Tracheophyta</taxon>
        <taxon>Spermatophyta</taxon>
        <taxon>Magnoliopsida</taxon>
        <taxon>eudicotyledons</taxon>
        <taxon>Gunneridae</taxon>
        <taxon>Pentapetalae</taxon>
        <taxon>rosids</taxon>
        <taxon>fabids</taxon>
        <taxon>Fabales</taxon>
        <taxon>Fabaceae</taxon>
        <taxon>Papilionoideae</taxon>
        <taxon>50 kb inversion clade</taxon>
        <taxon>NPAAA clade</taxon>
        <taxon>Hologalegina</taxon>
        <taxon>IRL clade</taxon>
        <taxon>Trifolieae</taxon>
        <taxon>Medicago</taxon>
    </lineage>
</organism>
<dbReference type="EMBL" id="CM001217">
    <property type="protein sequence ID" value="KEH41267.1"/>
    <property type="molecule type" value="Genomic_DNA"/>
</dbReference>
<accession>A0A072VHH9</accession>
<protein>
    <submittedName>
        <fullName evidence="3">Transmembrane protein, putative</fullName>
    </submittedName>
</protein>
<dbReference type="Pfam" id="PF24649">
    <property type="entry name" value="DUF7642"/>
    <property type="match status" value="1"/>
</dbReference>
<dbReference type="Proteomes" id="UP000002051">
    <property type="component" value="Unassembled WGS sequence"/>
</dbReference>
<dbReference type="InterPro" id="IPR056059">
    <property type="entry name" value="DUF7642"/>
</dbReference>
<evidence type="ECO:0000313" key="4">
    <source>
        <dbReference type="EnsemblPlants" id="KEH41267"/>
    </source>
</evidence>
<evidence type="ECO:0000313" key="5">
    <source>
        <dbReference type="Proteomes" id="UP000002051"/>
    </source>
</evidence>
<dbReference type="AlphaFoldDB" id="A0A072VHH9"/>
<feature type="transmembrane region" description="Helical" evidence="1">
    <location>
        <begin position="58"/>
        <end position="81"/>
    </location>
</feature>
<feature type="domain" description="DUF7642" evidence="2">
    <location>
        <begin position="123"/>
        <end position="172"/>
    </location>
</feature>
<keyword evidence="5" id="KW-1185">Reference proteome</keyword>
<evidence type="ECO:0000313" key="3">
    <source>
        <dbReference type="EMBL" id="KEH41267.1"/>
    </source>
</evidence>
<dbReference type="STRING" id="3880.A0A072VHH9"/>
<evidence type="ECO:0000256" key="1">
    <source>
        <dbReference type="SAM" id="Phobius"/>
    </source>
</evidence>
<sequence>MLGHTDRLTEELISSNDQILADPVSEFGNDEEETCSEQIVYSTSFEELASSSIKYDTVIWLSISLLLVLAWGFGLLMLLYLPFRRYVLRKDLSSRRLYITHTEVVYEIIVHGSYDVYYDFFSGCLQSIYGVHTFRVESIAHGKAAAIDQLQAQGISDPDLLRKVIITEASKISRDLGKS</sequence>
<dbReference type="HOGENOM" id="CLU_060645_2_0_1"/>
<reference evidence="3 5" key="2">
    <citation type="journal article" date="2014" name="BMC Genomics">
        <title>An improved genome release (version Mt4.0) for the model legume Medicago truncatula.</title>
        <authorList>
            <person name="Tang H."/>
            <person name="Krishnakumar V."/>
            <person name="Bidwell S."/>
            <person name="Rosen B."/>
            <person name="Chan A."/>
            <person name="Zhou S."/>
            <person name="Gentzbittel L."/>
            <person name="Childs K.L."/>
            <person name="Yandell M."/>
            <person name="Gundlach H."/>
            <person name="Mayer K.F."/>
            <person name="Schwartz D.C."/>
            <person name="Town C.D."/>
        </authorList>
    </citation>
    <scope>GENOME REANNOTATION</scope>
    <source>
        <strain evidence="3">A17</strain>
        <strain evidence="4 5">cv. Jemalong A17</strain>
    </source>
</reference>
<dbReference type="PANTHER" id="PTHR35410">
    <property type="entry name" value="EXPRESSED PROTEIN"/>
    <property type="match status" value="1"/>
</dbReference>
<evidence type="ECO:0000259" key="2">
    <source>
        <dbReference type="Pfam" id="PF24649"/>
    </source>
</evidence>
<dbReference type="PANTHER" id="PTHR35410:SF2">
    <property type="entry name" value="OS02G0640200 PROTEIN"/>
    <property type="match status" value="1"/>
</dbReference>
<proteinExistence type="predicted"/>
<reference evidence="4" key="3">
    <citation type="submission" date="2015-04" db="UniProtKB">
        <authorList>
            <consortium name="EnsemblPlants"/>
        </authorList>
    </citation>
    <scope>IDENTIFICATION</scope>
    <source>
        <strain evidence="4">cv. Jemalong A17</strain>
    </source>
</reference>
<dbReference type="EnsemblPlants" id="KEH41267">
    <property type="protein sequence ID" value="KEH41267"/>
    <property type="gene ID" value="MTR_1g047620"/>
</dbReference>
<gene>
    <name evidence="3" type="ordered locus">MTR_1g047620</name>
</gene>
<reference evidence="3 5" key="1">
    <citation type="journal article" date="2011" name="Nature">
        <title>The Medicago genome provides insight into the evolution of rhizobial symbioses.</title>
        <authorList>
            <person name="Young N.D."/>
            <person name="Debelle F."/>
            <person name="Oldroyd G.E."/>
            <person name="Geurts R."/>
            <person name="Cannon S.B."/>
            <person name="Udvardi M.K."/>
            <person name="Benedito V.A."/>
            <person name="Mayer K.F."/>
            <person name="Gouzy J."/>
            <person name="Schoof H."/>
            <person name="Van de Peer Y."/>
            <person name="Proost S."/>
            <person name="Cook D.R."/>
            <person name="Meyers B.C."/>
            <person name="Spannagl M."/>
            <person name="Cheung F."/>
            <person name="De Mita S."/>
            <person name="Krishnakumar V."/>
            <person name="Gundlach H."/>
            <person name="Zhou S."/>
            <person name="Mudge J."/>
            <person name="Bharti A.K."/>
            <person name="Murray J.D."/>
            <person name="Naoumkina M.A."/>
            <person name="Rosen B."/>
            <person name="Silverstein K.A."/>
            <person name="Tang H."/>
            <person name="Rombauts S."/>
            <person name="Zhao P.X."/>
            <person name="Zhou P."/>
            <person name="Barbe V."/>
            <person name="Bardou P."/>
            <person name="Bechner M."/>
            <person name="Bellec A."/>
            <person name="Berger A."/>
            <person name="Berges H."/>
            <person name="Bidwell S."/>
            <person name="Bisseling T."/>
            <person name="Choisne N."/>
            <person name="Couloux A."/>
            <person name="Denny R."/>
            <person name="Deshpande S."/>
            <person name="Dai X."/>
            <person name="Doyle J.J."/>
            <person name="Dudez A.M."/>
            <person name="Farmer A.D."/>
            <person name="Fouteau S."/>
            <person name="Franken C."/>
            <person name="Gibelin C."/>
            <person name="Gish J."/>
            <person name="Goldstein S."/>
            <person name="Gonzalez A.J."/>
            <person name="Green P.J."/>
            <person name="Hallab A."/>
            <person name="Hartog M."/>
            <person name="Hua A."/>
            <person name="Humphray S.J."/>
            <person name="Jeong D.H."/>
            <person name="Jing Y."/>
            <person name="Jocker A."/>
            <person name="Kenton S.M."/>
            <person name="Kim D.J."/>
            <person name="Klee K."/>
            <person name="Lai H."/>
            <person name="Lang C."/>
            <person name="Lin S."/>
            <person name="Macmil S.L."/>
            <person name="Magdelenat G."/>
            <person name="Matthews L."/>
            <person name="McCorrison J."/>
            <person name="Monaghan E.L."/>
            <person name="Mun J.H."/>
            <person name="Najar F.Z."/>
            <person name="Nicholson C."/>
            <person name="Noirot C."/>
            <person name="O'Bleness M."/>
            <person name="Paule C.R."/>
            <person name="Poulain J."/>
            <person name="Prion F."/>
            <person name="Qin B."/>
            <person name="Qu C."/>
            <person name="Retzel E.F."/>
            <person name="Riddle C."/>
            <person name="Sallet E."/>
            <person name="Samain S."/>
            <person name="Samson N."/>
            <person name="Sanders I."/>
            <person name="Saurat O."/>
            <person name="Scarpelli C."/>
            <person name="Schiex T."/>
            <person name="Segurens B."/>
            <person name="Severin A.J."/>
            <person name="Sherrier D.J."/>
            <person name="Shi R."/>
            <person name="Sims S."/>
            <person name="Singer S.R."/>
            <person name="Sinharoy S."/>
            <person name="Sterck L."/>
            <person name="Viollet A."/>
            <person name="Wang B.B."/>
            <person name="Wang K."/>
            <person name="Wang M."/>
            <person name="Wang X."/>
            <person name="Warfsmann J."/>
            <person name="Weissenbach J."/>
            <person name="White D.D."/>
            <person name="White J.D."/>
            <person name="Wiley G.B."/>
            <person name="Wincker P."/>
            <person name="Xing Y."/>
            <person name="Yang L."/>
            <person name="Yao Z."/>
            <person name="Ying F."/>
            <person name="Zhai J."/>
            <person name="Zhou L."/>
            <person name="Zuber A."/>
            <person name="Denarie J."/>
            <person name="Dixon R.A."/>
            <person name="May G.D."/>
            <person name="Schwartz D.C."/>
            <person name="Rogers J."/>
            <person name="Quetier F."/>
            <person name="Town C.D."/>
            <person name="Roe B.A."/>
        </authorList>
    </citation>
    <scope>NUCLEOTIDE SEQUENCE [LARGE SCALE GENOMIC DNA]</scope>
    <source>
        <strain evidence="3">A17</strain>
        <strain evidence="4 5">cv. Jemalong A17</strain>
    </source>
</reference>
<keyword evidence="1 3" id="KW-0812">Transmembrane</keyword>